<evidence type="ECO:0008006" key="3">
    <source>
        <dbReference type="Google" id="ProtNLM"/>
    </source>
</evidence>
<sequence length="410" mass="47190">MDKMRKNGTIPDVTPNSKSLMGLDYLELLLSTGNLSRECFNQKGIAIFYHKNECYKLELLPFGGKKWRSAANVYYGNELLGIIHFNSIYETLSDKVKFKLENTTFYDDWAAITIGTIISNFVKSFGGQVLSVLRADIALDGCKYGEFAHKVYYHELVPIRPSSLKGGHWATDKQTWQRINTGFGYGSRQGGRYFRCYDKSLEISEKSKHKGYILDYWKINNLDQSGGHVWRLEAELRSDFLKTVEGFTWEHLFDKKRLLSLFQVATKNYFEFVDEIHVRGTKNAEQLKKRLQRAEKIQVIDFSEVNTETYQRIKAEKKPKTDRTAKIMIKQLALSAALTAENEPEKALNYAKAAGLLMEENSLEDYVMKKTHFWASQIEREAWRAGKSVNSLVNLVNLATSLQTLQNVYV</sequence>
<keyword evidence="2" id="KW-1185">Reference proteome</keyword>
<dbReference type="KEGG" id="hhy:Halhy_0795"/>
<dbReference type="Proteomes" id="UP000008461">
    <property type="component" value="Chromosome"/>
</dbReference>
<evidence type="ECO:0000313" key="2">
    <source>
        <dbReference type="Proteomes" id="UP000008461"/>
    </source>
</evidence>
<protein>
    <recommendedName>
        <fullName evidence="3">Replication initiation factor</fullName>
    </recommendedName>
</protein>
<dbReference type="AlphaFoldDB" id="F4L3U8"/>
<gene>
    <name evidence="1" type="ordered locus">Halhy_0795</name>
</gene>
<accession>F4L3U8</accession>
<proteinExistence type="predicted"/>
<reference key="2">
    <citation type="submission" date="2011-04" db="EMBL/GenBank/DDBJ databases">
        <title>Complete sequence of chromosome of Haliscomenobacter hydrossis DSM 1100.</title>
        <authorList>
            <consortium name="US DOE Joint Genome Institute (JGI-PGF)"/>
            <person name="Lucas S."/>
            <person name="Han J."/>
            <person name="Lapidus A."/>
            <person name="Bruce D."/>
            <person name="Goodwin L."/>
            <person name="Pitluck S."/>
            <person name="Peters L."/>
            <person name="Kyrpides N."/>
            <person name="Mavromatis K."/>
            <person name="Ivanova N."/>
            <person name="Ovchinnikova G."/>
            <person name="Pagani I."/>
            <person name="Daligault H."/>
            <person name="Detter J.C."/>
            <person name="Han C."/>
            <person name="Land M."/>
            <person name="Hauser L."/>
            <person name="Markowitz V."/>
            <person name="Cheng J.-F."/>
            <person name="Hugenholtz P."/>
            <person name="Woyke T."/>
            <person name="Wu D."/>
            <person name="Verbarg S."/>
            <person name="Frueling A."/>
            <person name="Brambilla E."/>
            <person name="Klenk H.-P."/>
            <person name="Eisen J.A."/>
        </authorList>
    </citation>
    <scope>NUCLEOTIDE SEQUENCE</scope>
    <source>
        <strain>DSM 1100</strain>
    </source>
</reference>
<name>F4L3U8_HALH1</name>
<dbReference type="EMBL" id="CP002691">
    <property type="protein sequence ID" value="AEE48702.1"/>
    <property type="molecule type" value="Genomic_DNA"/>
</dbReference>
<dbReference type="HOGENOM" id="CLU_670420_0_0_10"/>
<organism evidence="1 2">
    <name type="scientific">Haliscomenobacter hydrossis (strain ATCC 27775 / DSM 1100 / LMG 10767 / O)</name>
    <dbReference type="NCBI Taxonomy" id="760192"/>
    <lineage>
        <taxon>Bacteria</taxon>
        <taxon>Pseudomonadati</taxon>
        <taxon>Bacteroidota</taxon>
        <taxon>Saprospiria</taxon>
        <taxon>Saprospirales</taxon>
        <taxon>Haliscomenobacteraceae</taxon>
        <taxon>Haliscomenobacter</taxon>
    </lineage>
</organism>
<reference evidence="1 2" key="1">
    <citation type="journal article" date="2011" name="Stand. Genomic Sci.">
        <title>Complete genome sequence of Haliscomenobacter hydrossis type strain (O).</title>
        <authorList>
            <consortium name="US DOE Joint Genome Institute (JGI-PGF)"/>
            <person name="Daligault H."/>
            <person name="Lapidus A."/>
            <person name="Zeytun A."/>
            <person name="Nolan M."/>
            <person name="Lucas S."/>
            <person name="Del Rio T.G."/>
            <person name="Tice H."/>
            <person name="Cheng J.F."/>
            <person name="Tapia R."/>
            <person name="Han C."/>
            <person name="Goodwin L."/>
            <person name="Pitluck S."/>
            <person name="Liolios K."/>
            <person name="Pagani I."/>
            <person name="Ivanova N."/>
            <person name="Huntemann M."/>
            <person name="Mavromatis K."/>
            <person name="Mikhailova N."/>
            <person name="Pati A."/>
            <person name="Chen A."/>
            <person name="Palaniappan K."/>
            <person name="Land M."/>
            <person name="Hauser L."/>
            <person name="Brambilla E.M."/>
            <person name="Rohde M."/>
            <person name="Verbarg S."/>
            <person name="Goker M."/>
            <person name="Bristow J."/>
            <person name="Eisen J.A."/>
            <person name="Markowitz V."/>
            <person name="Hugenholtz P."/>
            <person name="Kyrpides N.C."/>
            <person name="Klenk H.P."/>
            <person name="Woyke T."/>
        </authorList>
    </citation>
    <scope>NUCLEOTIDE SEQUENCE [LARGE SCALE GENOMIC DNA]</scope>
    <source>
        <strain evidence="2">ATCC 27775 / DSM 1100 / LMG 10767 / O</strain>
    </source>
</reference>
<evidence type="ECO:0000313" key="1">
    <source>
        <dbReference type="EMBL" id="AEE48702.1"/>
    </source>
</evidence>
<dbReference type="eggNOG" id="ENOG502ZJ2P">
    <property type="taxonomic scope" value="Bacteria"/>
</dbReference>